<evidence type="ECO:0000256" key="3">
    <source>
        <dbReference type="ARBA" id="ARBA00010199"/>
    </source>
</evidence>
<evidence type="ECO:0000256" key="7">
    <source>
        <dbReference type="ARBA" id="ARBA00022475"/>
    </source>
</evidence>
<evidence type="ECO:0000256" key="12">
    <source>
        <dbReference type="ARBA" id="ARBA00031636"/>
    </source>
</evidence>
<dbReference type="RefSeq" id="WP_169265191.1">
    <property type="nucleotide sequence ID" value="NZ_CAWOXK010000001.1"/>
</dbReference>
<evidence type="ECO:0000256" key="6">
    <source>
        <dbReference type="ARBA" id="ARBA00022449"/>
    </source>
</evidence>
<evidence type="ECO:0000256" key="2">
    <source>
        <dbReference type="ARBA" id="ARBA00004651"/>
    </source>
</evidence>
<dbReference type="GO" id="GO:0042910">
    <property type="term" value="F:xenobiotic transmembrane transporter activity"/>
    <property type="evidence" value="ECO:0007669"/>
    <property type="project" value="InterPro"/>
</dbReference>
<name>A0A856MBQ2_9CYAN</name>
<feature type="transmembrane region" description="Helical" evidence="13">
    <location>
        <begin position="429"/>
        <end position="449"/>
    </location>
</feature>
<comment type="subcellular location">
    <subcellularLocation>
        <location evidence="2">Cell membrane</location>
        <topology evidence="2">Multi-pass membrane protein</topology>
    </subcellularLocation>
</comment>
<feature type="transmembrane region" description="Helical" evidence="13">
    <location>
        <begin position="324"/>
        <end position="344"/>
    </location>
</feature>
<keyword evidence="7" id="KW-1003">Cell membrane</keyword>
<keyword evidence="8 13" id="KW-0812">Transmembrane</keyword>
<evidence type="ECO:0000256" key="8">
    <source>
        <dbReference type="ARBA" id="ARBA00022692"/>
    </source>
</evidence>
<comment type="function">
    <text evidence="1">Multidrug efflux pump.</text>
</comment>
<dbReference type="GO" id="GO:0015297">
    <property type="term" value="F:antiporter activity"/>
    <property type="evidence" value="ECO:0007669"/>
    <property type="project" value="UniProtKB-KW"/>
</dbReference>
<feature type="transmembrane region" description="Helical" evidence="13">
    <location>
        <begin position="374"/>
        <end position="393"/>
    </location>
</feature>
<keyword evidence="15" id="KW-1185">Reference proteome</keyword>
<feature type="transmembrane region" description="Helical" evidence="13">
    <location>
        <begin position="400"/>
        <end position="423"/>
    </location>
</feature>
<feature type="transmembrane region" description="Helical" evidence="13">
    <location>
        <begin position="241"/>
        <end position="263"/>
    </location>
</feature>
<dbReference type="NCBIfam" id="TIGR00797">
    <property type="entry name" value="matE"/>
    <property type="match status" value="1"/>
</dbReference>
<dbReference type="GO" id="GO:0006811">
    <property type="term" value="P:monoatomic ion transport"/>
    <property type="evidence" value="ECO:0007669"/>
    <property type="project" value="UniProtKB-KW"/>
</dbReference>
<proteinExistence type="inferred from homology"/>
<evidence type="ECO:0000313" key="15">
    <source>
        <dbReference type="Proteomes" id="UP000503129"/>
    </source>
</evidence>
<keyword evidence="11 13" id="KW-0472">Membrane</keyword>
<keyword evidence="10" id="KW-0406">Ion transport</keyword>
<evidence type="ECO:0000256" key="4">
    <source>
        <dbReference type="ARBA" id="ARBA00020268"/>
    </source>
</evidence>
<organism evidence="14 15">
    <name type="scientific">Brasilonema sennae CENA114</name>
    <dbReference type="NCBI Taxonomy" id="415709"/>
    <lineage>
        <taxon>Bacteria</taxon>
        <taxon>Bacillati</taxon>
        <taxon>Cyanobacteriota</taxon>
        <taxon>Cyanophyceae</taxon>
        <taxon>Nostocales</taxon>
        <taxon>Scytonemataceae</taxon>
        <taxon>Brasilonema</taxon>
        <taxon>Bromeliae group (in: Brasilonema)</taxon>
    </lineage>
</organism>
<protein>
    <recommendedName>
        <fullName evidence="4">Probable multidrug resistance protein NorM</fullName>
    </recommendedName>
    <alternativeName>
        <fullName evidence="12">Multidrug-efflux transporter</fullName>
    </alternativeName>
</protein>
<evidence type="ECO:0000256" key="9">
    <source>
        <dbReference type="ARBA" id="ARBA00022989"/>
    </source>
</evidence>
<keyword evidence="5" id="KW-0813">Transport</keyword>
<dbReference type="InterPro" id="IPR050222">
    <property type="entry name" value="MATE_MdtK"/>
</dbReference>
<evidence type="ECO:0000256" key="13">
    <source>
        <dbReference type="SAM" id="Phobius"/>
    </source>
</evidence>
<dbReference type="EMBL" id="CP030118">
    <property type="protein sequence ID" value="QDL08112.1"/>
    <property type="molecule type" value="Genomic_DNA"/>
</dbReference>
<keyword evidence="6" id="KW-0050">Antiport</keyword>
<dbReference type="PANTHER" id="PTHR43298">
    <property type="entry name" value="MULTIDRUG RESISTANCE PROTEIN NORM-RELATED"/>
    <property type="match status" value="1"/>
</dbReference>
<dbReference type="KEGG" id="bsen:DP114_09545"/>
<feature type="transmembrane region" description="Helical" evidence="13">
    <location>
        <begin position="136"/>
        <end position="154"/>
    </location>
</feature>
<dbReference type="CDD" id="cd13131">
    <property type="entry name" value="MATE_NorM_like"/>
    <property type="match status" value="1"/>
</dbReference>
<dbReference type="InterPro" id="IPR002528">
    <property type="entry name" value="MATE_fam"/>
</dbReference>
<gene>
    <name evidence="14" type="ORF">DP114_09545</name>
</gene>
<dbReference type="PIRSF" id="PIRSF006603">
    <property type="entry name" value="DinF"/>
    <property type="match status" value="1"/>
</dbReference>
<reference evidence="14 15" key="1">
    <citation type="submission" date="2018-06" db="EMBL/GenBank/DDBJ databases">
        <title>Comparative genomics of Brasilonema spp. strains.</title>
        <authorList>
            <person name="Alvarenga D.O."/>
            <person name="Fiore M.F."/>
            <person name="Varani A.M."/>
        </authorList>
    </citation>
    <scope>NUCLEOTIDE SEQUENCE [LARGE SCALE GENOMIC DNA]</scope>
    <source>
        <strain evidence="14 15">CENA114</strain>
    </source>
</reference>
<evidence type="ECO:0000256" key="5">
    <source>
        <dbReference type="ARBA" id="ARBA00022448"/>
    </source>
</evidence>
<feature type="transmembrane region" description="Helical" evidence="13">
    <location>
        <begin position="166"/>
        <end position="188"/>
    </location>
</feature>
<evidence type="ECO:0000313" key="14">
    <source>
        <dbReference type="EMBL" id="QDL08112.1"/>
    </source>
</evidence>
<keyword evidence="9 13" id="KW-1133">Transmembrane helix</keyword>
<dbReference type="GO" id="GO:0005886">
    <property type="term" value="C:plasma membrane"/>
    <property type="evidence" value="ECO:0007669"/>
    <property type="project" value="UniProtKB-SubCell"/>
</dbReference>
<sequence>MQIASTQFKSELLSEALKSLRLIVPLVITQISDTAINAIDVVMMGLLGAQSLAGGALGAIAFSTSVYVVYGICSGVGAMAAKAFGASKTDQIDRVTCHGLWLAGAISIPVMLLIWHCDSLLLLSGQERSNVLLAQTYSRALVWGFPAAIGVLILKDVASAVNHPRFIAAITIFGMFLNIPLNYVMMFGKFGFPHLGLAGIGWASSIVFWVNFSIAFALFSFHPNFKDYKFFDHLYQFDKSIFVTIFQTGWSMGIHFGAEIALLNVTVWLMGYLGTEVLTAHQIAIQTVEIFMAIPAAITSATTARVGQRLGEKDLFGVKRAASIGITFGAVFSFVVALICWLFPDHLVAIYLDINNVDNTEAIKIAISFLKLAALYQIAYGIQMIAVGALLGLQDTRIPMLINLLTFWGIGLGGGYFMGLNLVWGGIGLWWGLILGPAISAVILVWRFYSVISQKLANCSNEDRDHVISSQPLDDIQASIS</sequence>
<dbReference type="Pfam" id="PF01554">
    <property type="entry name" value="MatE"/>
    <property type="match status" value="2"/>
</dbReference>
<dbReference type="AlphaFoldDB" id="A0A856MBQ2"/>
<dbReference type="Proteomes" id="UP000503129">
    <property type="component" value="Chromosome"/>
</dbReference>
<evidence type="ECO:0000256" key="10">
    <source>
        <dbReference type="ARBA" id="ARBA00023065"/>
    </source>
</evidence>
<dbReference type="PANTHER" id="PTHR43298:SF2">
    <property type="entry name" value="FMN_FAD EXPORTER YEEO-RELATED"/>
    <property type="match status" value="1"/>
</dbReference>
<comment type="similarity">
    <text evidence="3">Belongs to the multi antimicrobial extrusion (MATE) (TC 2.A.66.1) family.</text>
</comment>
<feature type="transmembrane region" description="Helical" evidence="13">
    <location>
        <begin position="283"/>
        <end position="304"/>
    </location>
</feature>
<evidence type="ECO:0000256" key="1">
    <source>
        <dbReference type="ARBA" id="ARBA00003408"/>
    </source>
</evidence>
<evidence type="ECO:0000256" key="11">
    <source>
        <dbReference type="ARBA" id="ARBA00023136"/>
    </source>
</evidence>
<dbReference type="InterPro" id="IPR048279">
    <property type="entry name" value="MdtK-like"/>
</dbReference>
<accession>A0A856MBQ2</accession>
<feature type="transmembrane region" description="Helical" evidence="13">
    <location>
        <begin position="200"/>
        <end position="221"/>
    </location>
</feature>
<feature type="transmembrane region" description="Helical" evidence="13">
    <location>
        <begin position="97"/>
        <end position="116"/>
    </location>
</feature>